<evidence type="ECO:0000313" key="3">
    <source>
        <dbReference type="EMBL" id="CAF3950219.1"/>
    </source>
</evidence>
<dbReference type="EMBL" id="CAJOBB010002228">
    <property type="protein sequence ID" value="CAF3950219.1"/>
    <property type="molecule type" value="Genomic_DNA"/>
</dbReference>
<organism evidence="2 4">
    <name type="scientific">Adineta steineri</name>
    <dbReference type="NCBI Taxonomy" id="433720"/>
    <lineage>
        <taxon>Eukaryota</taxon>
        <taxon>Metazoa</taxon>
        <taxon>Spiralia</taxon>
        <taxon>Gnathifera</taxon>
        <taxon>Rotifera</taxon>
        <taxon>Eurotatoria</taxon>
        <taxon>Bdelloidea</taxon>
        <taxon>Adinetida</taxon>
        <taxon>Adinetidae</taxon>
        <taxon>Adineta</taxon>
    </lineage>
</organism>
<evidence type="ECO:0000313" key="2">
    <source>
        <dbReference type="EMBL" id="CAF0896890.1"/>
    </source>
</evidence>
<reference evidence="2" key="1">
    <citation type="submission" date="2021-02" db="EMBL/GenBank/DDBJ databases">
        <authorList>
            <person name="Nowell W R."/>
        </authorList>
    </citation>
    <scope>NUCLEOTIDE SEQUENCE</scope>
</reference>
<dbReference type="CDD" id="cd00161">
    <property type="entry name" value="beta-trefoil_Ricin-like"/>
    <property type="match status" value="1"/>
</dbReference>
<feature type="chain" id="PRO_5036409709" description="Ricin B lectin domain-containing protein" evidence="1">
    <location>
        <begin position="21"/>
        <end position="193"/>
    </location>
</feature>
<evidence type="ECO:0000256" key="1">
    <source>
        <dbReference type="SAM" id="SignalP"/>
    </source>
</evidence>
<dbReference type="Proteomes" id="UP000663868">
    <property type="component" value="Unassembled WGS sequence"/>
</dbReference>
<keyword evidence="1" id="KW-0732">Signal</keyword>
<dbReference type="AlphaFoldDB" id="A0A813ZEL5"/>
<dbReference type="EMBL" id="CAJNOE010000092">
    <property type="protein sequence ID" value="CAF0896890.1"/>
    <property type="molecule type" value="Genomic_DNA"/>
</dbReference>
<dbReference type="InterPro" id="IPR035992">
    <property type="entry name" value="Ricin_B-like_lectins"/>
</dbReference>
<comment type="caution">
    <text evidence="2">The sequence shown here is derived from an EMBL/GenBank/DDBJ whole genome shotgun (WGS) entry which is preliminary data.</text>
</comment>
<protein>
    <recommendedName>
        <fullName evidence="5">Ricin B lectin domain-containing protein</fullName>
    </recommendedName>
</protein>
<dbReference type="Gene3D" id="2.80.10.50">
    <property type="match status" value="1"/>
</dbReference>
<evidence type="ECO:0000313" key="4">
    <source>
        <dbReference type="Proteomes" id="UP000663860"/>
    </source>
</evidence>
<dbReference type="PROSITE" id="PS50231">
    <property type="entry name" value="RICIN_B_LECTIN"/>
    <property type="match status" value="1"/>
</dbReference>
<proteinExistence type="predicted"/>
<evidence type="ECO:0008006" key="5">
    <source>
        <dbReference type="Google" id="ProtNLM"/>
    </source>
</evidence>
<gene>
    <name evidence="2" type="ORF">IZO911_LOCUS12033</name>
    <name evidence="3" type="ORF">KXQ929_LOCUS25564</name>
</gene>
<name>A0A813ZEL5_9BILA</name>
<dbReference type="SUPFAM" id="SSF50370">
    <property type="entry name" value="Ricin B-like lectins"/>
    <property type="match status" value="1"/>
</dbReference>
<sequence length="193" mass="21854">MCSQWLIVFMLLPFLQVDLTSVVGLGGHVEGANNQVDRFGIDESSGYRLTSKYSGLNLTLLIVFKIGKQAGVEMDHIHRHDNENWHLDRLSDNKYRIHHTAFKGTGALGIIKDEMKNELCLSKPANVSEQYWHLTRLSDGSFRLTNDFSGPNMALDVQAQGKTYKPIMSKIAADHLGQHWILTKVQQLLTRCF</sequence>
<dbReference type="Proteomes" id="UP000663860">
    <property type="component" value="Unassembled WGS sequence"/>
</dbReference>
<feature type="signal peptide" evidence="1">
    <location>
        <begin position="1"/>
        <end position="20"/>
    </location>
</feature>
<accession>A0A813ZEL5</accession>